<evidence type="ECO:0000313" key="3">
    <source>
        <dbReference type="Proteomes" id="UP000320235"/>
    </source>
</evidence>
<dbReference type="InterPro" id="IPR027275">
    <property type="entry name" value="PRC-brl_dom"/>
</dbReference>
<proteinExistence type="predicted"/>
<evidence type="ECO:0000313" key="2">
    <source>
        <dbReference type="EMBL" id="TQM27437.1"/>
    </source>
</evidence>
<gene>
    <name evidence="2" type="ORF">FB391_1454</name>
</gene>
<dbReference type="AlphaFoldDB" id="A0A543F0T2"/>
<sequence length="128" mass="14280">MILSELLDMPVIDVDGKHLGVVVDVRFRRGARRRDHEGDLELIALIVSPHSRMSMYGYERGRVDRPVVVARLIEWLHRGSRLIPWECVRVVERDAVHLGVAAPQIPLDVRRGIPGSTGTSTGGRGRTA</sequence>
<keyword evidence="3" id="KW-1185">Reference proteome</keyword>
<name>A0A543F0T2_9MICO</name>
<dbReference type="Pfam" id="PF05239">
    <property type="entry name" value="PRC"/>
    <property type="match status" value="1"/>
</dbReference>
<dbReference type="EMBL" id="VFPE01000002">
    <property type="protein sequence ID" value="TQM27437.1"/>
    <property type="molecule type" value="Genomic_DNA"/>
</dbReference>
<feature type="domain" description="PRC-barrel" evidence="1">
    <location>
        <begin position="3"/>
        <end position="31"/>
    </location>
</feature>
<dbReference type="RefSeq" id="WP_141893796.1">
    <property type="nucleotide sequence ID" value="NZ_BAABLH010000004.1"/>
</dbReference>
<accession>A0A543F0T2</accession>
<dbReference type="Proteomes" id="UP000320235">
    <property type="component" value="Unassembled WGS sequence"/>
</dbReference>
<protein>
    <submittedName>
        <fullName evidence="2">PRC-barrel domain protein</fullName>
    </submittedName>
</protein>
<evidence type="ECO:0000259" key="1">
    <source>
        <dbReference type="Pfam" id="PF05239"/>
    </source>
</evidence>
<comment type="caution">
    <text evidence="2">The sequence shown here is derived from an EMBL/GenBank/DDBJ whole genome shotgun (WGS) entry which is preliminary data.</text>
</comment>
<dbReference type="OrthoDB" id="3430164at2"/>
<dbReference type="Gene3D" id="2.30.30.240">
    <property type="entry name" value="PRC-barrel domain"/>
    <property type="match status" value="1"/>
</dbReference>
<reference evidence="2 3" key="1">
    <citation type="submission" date="2019-06" db="EMBL/GenBank/DDBJ databases">
        <title>Sequencing the genomes of 1000 actinobacteria strains.</title>
        <authorList>
            <person name="Klenk H.-P."/>
        </authorList>
    </citation>
    <scope>NUCLEOTIDE SEQUENCE [LARGE SCALE GENOMIC DNA]</scope>
    <source>
        <strain evidence="2 3">DSM 105492</strain>
    </source>
</reference>
<organism evidence="2 3">
    <name type="scientific">Microbacterium kyungheense</name>
    <dbReference type="NCBI Taxonomy" id="1263636"/>
    <lineage>
        <taxon>Bacteria</taxon>
        <taxon>Bacillati</taxon>
        <taxon>Actinomycetota</taxon>
        <taxon>Actinomycetes</taxon>
        <taxon>Micrococcales</taxon>
        <taxon>Microbacteriaceae</taxon>
        <taxon>Microbacterium</taxon>
    </lineage>
</organism>